<proteinExistence type="inferred from homology"/>
<gene>
    <name evidence="2" type="ORF">ERS132416_01965</name>
    <name evidence="3" type="ORF">ERS132431_01594</name>
</gene>
<dbReference type="GO" id="GO:0015031">
    <property type="term" value="P:protein transport"/>
    <property type="evidence" value="ECO:0007669"/>
    <property type="project" value="InterPro"/>
</dbReference>
<dbReference type="Proteomes" id="UP000073494">
    <property type="component" value="Unassembled WGS sequence"/>
</dbReference>
<protein>
    <submittedName>
        <fullName evidence="3">Preprotein translocase subunit SecB</fullName>
    </submittedName>
</protein>
<evidence type="ECO:0000313" key="2">
    <source>
        <dbReference type="EMBL" id="CYV12962.1"/>
    </source>
</evidence>
<dbReference type="InterPro" id="IPR035958">
    <property type="entry name" value="SecB-like_sf"/>
</dbReference>
<dbReference type="PANTHER" id="PTHR36918:SF1">
    <property type="entry name" value="PROTEIN-EXPORT PROTEIN SECB"/>
    <property type="match status" value="1"/>
</dbReference>
<dbReference type="SUPFAM" id="SSF54611">
    <property type="entry name" value="SecB-like"/>
    <property type="match status" value="1"/>
</dbReference>
<evidence type="ECO:0000313" key="4">
    <source>
        <dbReference type="Proteomes" id="UP000071533"/>
    </source>
</evidence>
<evidence type="ECO:0000313" key="3">
    <source>
        <dbReference type="EMBL" id="CYV46916.1"/>
    </source>
</evidence>
<dbReference type="GO" id="GO:0051082">
    <property type="term" value="F:unfolded protein binding"/>
    <property type="evidence" value="ECO:0007669"/>
    <property type="project" value="InterPro"/>
</dbReference>
<dbReference type="PANTHER" id="PTHR36918">
    <property type="match status" value="1"/>
</dbReference>
<sequence length="149" mass="16992">MAVISFENYVIDESYYRVNDLFENTEEKLSMPVSFSAEIGINKSQEKAYVIINVALGELEEESEKHIPFTCKVSVRGIYGYQSEDFETNNDLKDVLGKNAVAILYPYVRTYISALTNLGNQFPVYTLPVMNFAEIIQENDLITFIGFDD</sequence>
<name>A0A0Z8J3U5_STRSU</name>
<dbReference type="Proteomes" id="UP000071533">
    <property type="component" value="Unassembled WGS sequence"/>
</dbReference>
<dbReference type="AlphaFoldDB" id="A0A0Z8J3U5"/>
<dbReference type="EMBL" id="FIHD01000042">
    <property type="protein sequence ID" value="CYV12962.1"/>
    <property type="molecule type" value="Genomic_DNA"/>
</dbReference>
<evidence type="ECO:0000313" key="5">
    <source>
        <dbReference type="Proteomes" id="UP000073494"/>
    </source>
</evidence>
<dbReference type="RefSeq" id="WP_002942229.1">
    <property type="nucleotide sequence ID" value="NZ_CEFG01000352.1"/>
</dbReference>
<dbReference type="EMBL" id="FIHS01000020">
    <property type="protein sequence ID" value="CYV46916.1"/>
    <property type="molecule type" value="Genomic_DNA"/>
</dbReference>
<dbReference type="GO" id="GO:0051262">
    <property type="term" value="P:protein tetramerization"/>
    <property type="evidence" value="ECO:0007669"/>
    <property type="project" value="InterPro"/>
</dbReference>
<reference evidence="4 5" key="1">
    <citation type="submission" date="2016-02" db="EMBL/GenBank/DDBJ databases">
        <authorList>
            <consortium name="Pathogen Informatics"/>
        </authorList>
    </citation>
    <scope>NUCLEOTIDE SEQUENCE [LARGE SCALE GENOMIC DNA]</scope>
    <source>
        <strain evidence="2 5">LSS54</strain>
        <strain evidence="3 4">LSS69</strain>
    </source>
</reference>
<comment type="similarity">
    <text evidence="1">Belongs to the SecB family.</text>
</comment>
<dbReference type="Pfam" id="PF02556">
    <property type="entry name" value="SecB"/>
    <property type="match status" value="1"/>
</dbReference>
<dbReference type="InterPro" id="IPR003708">
    <property type="entry name" value="SecB"/>
</dbReference>
<evidence type="ECO:0000256" key="1">
    <source>
        <dbReference type="ARBA" id="ARBA00009990"/>
    </source>
</evidence>
<organism evidence="3 4">
    <name type="scientific">Streptococcus suis</name>
    <dbReference type="NCBI Taxonomy" id="1307"/>
    <lineage>
        <taxon>Bacteria</taxon>
        <taxon>Bacillati</taxon>
        <taxon>Bacillota</taxon>
        <taxon>Bacilli</taxon>
        <taxon>Lactobacillales</taxon>
        <taxon>Streptococcaceae</taxon>
        <taxon>Streptococcus</taxon>
    </lineage>
</organism>
<dbReference type="Gene3D" id="3.10.420.10">
    <property type="entry name" value="SecB-like"/>
    <property type="match status" value="1"/>
</dbReference>
<accession>A0A0Z8J3U5</accession>